<evidence type="ECO:0000313" key="1">
    <source>
        <dbReference type="EMBL" id="KAJ3475495.1"/>
    </source>
</evidence>
<sequence length="482" mass="53798">MARIRSALWKTTIVQLATAFALLAGLVEGDNCEQTNFRVSSQEDATALSKCSIVKGDVIIASTAKGSISLDGVEEISGSLSNEKCFDGANDDDKTKSLLDGNLRAWEGCSDLDSFSSNTLTLVRGDFALRSLVRITEVDLKNLKVRMNLSSLGTVESLFVRHNRQLVNLTMSQLNNITAENSTIELVDLGIYKWPRIKVRIHHYEEESPRRLERLVAKDLPNIPLFEFNNADEIGHMEAHGLQNQTAQLTTEYKPTGPVFGDPFTDPVASIDKLIMKGFGGKFLIDSRYDRTIKIKHVEFDNTNMTNINLWHVAEPQPLFITNNPNLDWFSMPANMTDVQWRNIEFINNPKLSFGEDRVGHPKVGVWYWGFSTSTLIIRHCQMIAEWIGPRADGITRITERLEIAPSGNVTEVCGYVLKRAQKGEIVFPNVGYTCGNQTCDPRVNGVGKLAPRSLFVILVIGGLAKQQRAPKDKLYPATVKK</sequence>
<protein>
    <submittedName>
        <fullName evidence="1">Uncharacterized protein</fullName>
    </submittedName>
</protein>
<proteinExistence type="predicted"/>
<accession>A0ACC1QG11</accession>
<gene>
    <name evidence="1" type="ORF">NLG97_g9438</name>
</gene>
<dbReference type="Proteomes" id="UP001148737">
    <property type="component" value="Unassembled WGS sequence"/>
</dbReference>
<reference evidence="1" key="1">
    <citation type="submission" date="2022-07" db="EMBL/GenBank/DDBJ databases">
        <title>Genome Sequence of Lecanicillium saksenae.</title>
        <authorList>
            <person name="Buettner E."/>
        </authorList>
    </citation>
    <scope>NUCLEOTIDE SEQUENCE</scope>
    <source>
        <strain evidence="1">VT-O1</strain>
    </source>
</reference>
<dbReference type="EMBL" id="JANAKD010001950">
    <property type="protein sequence ID" value="KAJ3475495.1"/>
    <property type="molecule type" value="Genomic_DNA"/>
</dbReference>
<name>A0ACC1QG11_9HYPO</name>
<organism evidence="1 2">
    <name type="scientific">Lecanicillium saksenae</name>
    <dbReference type="NCBI Taxonomy" id="468837"/>
    <lineage>
        <taxon>Eukaryota</taxon>
        <taxon>Fungi</taxon>
        <taxon>Dikarya</taxon>
        <taxon>Ascomycota</taxon>
        <taxon>Pezizomycotina</taxon>
        <taxon>Sordariomycetes</taxon>
        <taxon>Hypocreomycetidae</taxon>
        <taxon>Hypocreales</taxon>
        <taxon>Cordycipitaceae</taxon>
        <taxon>Lecanicillium</taxon>
    </lineage>
</organism>
<keyword evidence="2" id="KW-1185">Reference proteome</keyword>
<evidence type="ECO:0000313" key="2">
    <source>
        <dbReference type="Proteomes" id="UP001148737"/>
    </source>
</evidence>
<comment type="caution">
    <text evidence="1">The sequence shown here is derived from an EMBL/GenBank/DDBJ whole genome shotgun (WGS) entry which is preliminary data.</text>
</comment>